<name>A0A0K1Q6A0_9BACT</name>
<proteinExistence type="predicted"/>
<sequence>MRMQLENRWRDEKIVPRAIAIPLSSARSVIRARSRWA</sequence>
<evidence type="ECO:0000313" key="2">
    <source>
        <dbReference type="Proteomes" id="UP000064967"/>
    </source>
</evidence>
<dbReference type="Proteomes" id="UP000064967">
    <property type="component" value="Chromosome"/>
</dbReference>
<dbReference type="KEGG" id="llu:AKJ09_08019"/>
<evidence type="ECO:0000313" key="1">
    <source>
        <dbReference type="EMBL" id="AKV01356.1"/>
    </source>
</evidence>
<keyword evidence="2" id="KW-1185">Reference proteome</keyword>
<dbReference type="EMBL" id="CP012333">
    <property type="protein sequence ID" value="AKV01356.1"/>
    <property type="molecule type" value="Genomic_DNA"/>
</dbReference>
<gene>
    <name evidence="1" type="ORF">AKJ09_08019</name>
</gene>
<dbReference type="AlphaFoldDB" id="A0A0K1Q6A0"/>
<reference evidence="1 2" key="1">
    <citation type="submission" date="2015-08" db="EMBL/GenBank/DDBJ databases">
        <authorList>
            <person name="Babu N.S."/>
            <person name="Beckwith C.J."/>
            <person name="Beseler K.G."/>
            <person name="Brison A."/>
            <person name="Carone J.V."/>
            <person name="Caskin T.P."/>
            <person name="Diamond M."/>
            <person name="Durham M.E."/>
            <person name="Foxe J.M."/>
            <person name="Go M."/>
            <person name="Henderson B.A."/>
            <person name="Jones I.B."/>
            <person name="McGettigan J.A."/>
            <person name="Micheletti S.J."/>
            <person name="Nasrallah M.E."/>
            <person name="Ortiz D."/>
            <person name="Piller C.R."/>
            <person name="Privatt S.R."/>
            <person name="Schneider S.L."/>
            <person name="Sharp S."/>
            <person name="Smith T.C."/>
            <person name="Stanton J.D."/>
            <person name="Ullery H.E."/>
            <person name="Wilson R.J."/>
            <person name="Serrano M.G."/>
            <person name="Buck G."/>
            <person name="Lee V."/>
            <person name="Wang Y."/>
            <person name="Carvalho R."/>
            <person name="Voegtly L."/>
            <person name="Shi R."/>
            <person name="Duckworth R."/>
            <person name="Johnson A."/>
            <person name="Loviza R."/>
            <person name="Walstead R."/>
            <person name="Shah Z."/>
            <person name="Kiflezghi M."/>
            <person name="Wade K."/>
            <person name="Ball S.L."/>
            <person name="Bradley K.W."/>
            <person name="Asai D.J."/>
            <person name="Bowman C.A."/>
            <person name="Russell D.A."/>
            <person name="Pope W.H."/>
            <person name="Jacobs-Sera D."/>
            <person name="Hendrix R.W."/>
            <person name="Hatfull G.F."/>
        </authorList>
    </citation>
    <scope>NUCLEOTIDE SEQUENCE [LARGE SCALE GENOMIC DNA]</scope>
    <source>
        <strain evidence="1 2">DSM 27648</strain>
    </source>
</reference>
<organism evidence="1 2">
    <name type="scientific">Labilithrix luteola</name>
    <dbReference type="NCBI Taxonomy" id="1391654"/>
    <lineage>
        <taxon>Bacteria</taxon>
        <taxon>Pseudomonadati</taxon>
        <taxon>Myxococcota</taxon>
        <taxon>Polyangia</taxon>
        <taxon>Polyangiales</taxon>
        <taxon>Labilitrichaceae</taxon>
        <taxon>Labilithrix</taxon>
    </lineage>
</organism>
<protein>
    <submittedName>
        <fullName evidence="1">Uncharacterized protein</fullName>
    </submittedName>
</protein>
<accession>A0A0K1Q6A0</accession>